<protein>
    <submittedName>
        <fullName evidence="1">CLUMA_CG000444, isoform A</fullName>
    </submittedName>
</protein>
<name>A0A1J1HJF6_9DIPT</name>
<keyword evidence="2" id="KW-1185">Reference proteome</keyword>
<evidence type="ECO:0000313" key="1">
    <source>
        <dbReference type="EMBL" id="CRK86606.1"/>
    </source>
</evidence>
<accession>A0A1J1HJF6</accession>
<gene>
    <name evidence="1" type="ORF">CLUMA_CG000444</name>
</gene>
<sequence>METFSIEGLLKSFLRVGGCKMLFLSRALEFKSGVGSRSGSGSWKLKEAQLFEKPKRKLGSFFRILRSRSGSWEAFSDRSGSLEAFCEKSLSFRPLV</sequence>
<dbReference type="AlphaFoldDB" id="A0A1J1HJF6"/>
<reference evidence="1 2" key="1">
    <citation type="submission" date="2015-04" db="EMBL/GenBank/DDBJ databases">
        <authorList>
            <person name="Syromyatnikov M.Y."/>
            <person name="Popov V.N."/>
        </authorList>
    </citation>
    <scope>NUCLEOTIDE SEQUENCE [LARGE SCALE GENOMIC DNA]</scope>
</reference>
<proteinExistence type="predicted"/>
<dbReference type="EMBL" id="CVRI01000002">
    <property type="protein sequence ID" value="CRK86606.1"/>
    <property type="molecule type" value="Genomic_DNA"/>
</dbReference>
<dbReference type="Proteomes" id="UP000183832">
    <property type="component" value="Unassembled WGS sequence"/>
</dbReference>
<evidence type="ECO:0000313" key="2">
    <source>
        <dbReference type="Proteomes" id="UP000183832"/>
    </source>
</evidence>
<organism evidence="1 2">
    <name type="scientific">Clunio marinus</name>
    <dbReference type="NCBI Taxonomy" id="568069"/>
    <lineage>
        <taxon>Eukaryota</taxon>
        <taxon>Metazoa</taxon>
        <taxon>Ecdysozoa</taxon>
        <taxon>Arthropoda</taxon>
        <taxon>Hexapoda</taxon>
        <taxon>Insecta</taxon>
        <taxon>Pterygota</taxon>
        <taxon>Neoptera</taxon>
        <taxon>Endopterygota</taxon>
        <taxon>Diptera</taxon>
        <taxon>Nematocera</taxon>
        <taxon>Chironomoidea</taxon>
        <taxon>Chironomidae</taxon>
        <taxon>Clunio</taxon>
    </lineage>
</organism>